<dbReference type="InParanoid" id="A0A3Q7F8V6"/>
<comment type="similarity">
    <text evidence="1">Belongs to the aldose epimerase family.</text>
</comment>
<dbReference type="GO" id="GO:0030246">
    <property type="term" value="F:carbohydrate binding"/>
    <property type="evidence" value="ECO:0007669"/>
    <property type="project" value="InterPro"/>
</dbReference>
<dbReference type="EnsemblPlants" id="Solyc02g087790.2.1">
    <property type="protein sequence ID" value="Solyc02g087790.2.1"/>
    <property type="gene ID" value="Solyc02g087790.2"/>
</dbReference>
<dbReference type="InterPro" id="IPR014718">
    <property type="entry name" value="GH-type_carb-bd"/>
</dbReference>
<proteinExistence type="inferred from homology"/>
<dbReference type="Gramene" id="Solyc02g087790.2.1">
    <property type="protein sequence ID" value="Solyc02g087790.2.1"/>
    <property type="gene ID" value="Solyc02g087790.2"/>
</dbReference>
<dbReference type="NCBIfam" id="NF008277">
    <property type="entry name" value="PRK11055.1"/>
    <property type="match status" value="1"/>
</dbReference>
<dbReference type="PaxDb" id="4081-Solyc02g087790.1.1"/>
<dbReference type="InterPro" id="IPR008183">
    <property type="entry name" value="Aldose_1/G6P_1-epimerase"/>
</dbReference>
<dbReference type="SUPFAM" id="SSF74650">
    <property type="entry name" value="Galactose mutarotase-like"/>
    <property type="match status" value="3"/>
</dbReference>
<evidence type="ECO:0008006" key="6">
    <source>
        <dbReference type="Google" id="ProtNLM"/>
    </source>
</evidence>
<dbReference type="InterPro" id="IPR047215">
    <property type="entry name" value="Galactose_mutarotase-like"/>
</dbReference>
<name>A0A3Q7F8V6_SOLLC</name>
<dbReference type="GO" id="GO:0006006">
    <property type="term" value="P:glucose metabolic process"/>
    <property type="evidence" value="ECO:0000318"/>
    <property type="project" value="GO_Central"/>
</dbReference>
<dbReference type="PANTHER" id="PTHR10091">
    <property type="entry name" value="ALDOSE-1-EPIMERASE"/>
    <property type="match status" value="1"/>
</dbReference>
<dbReference type="Pfam" id="PF01263">
    <property type="entry name" value="Aldose_epim"/>
    <property type="match status" value="3"/>
</dbReference>
<dbReference type="CDD" id="cd09019">
    <property type="entry name" value="galactose_mutarotase_like"/>
    <property type="match status" value="3"/>
</dbReference>
<dbReference type="STRING" id="4081.A0A3Q7F8V6"/>
<reference evidence="4" key="1">
    <citation type="journal article" date="2012" name="Nature">
        <title>The tomato genome sequence provides insights into fleshy fruit evolution.</title>
        <authorList>
            <consortium name="Tomato Genome Consortium"/>
        </authorList>
    </citation>
    <scope>NUCLEOTIDE SEQUENCE [LARGE SCALE GENOMIC DNA]</scope>
    <source>
        <strain evidence="4">cv. Heinz 1706</strain>
    </source>
</reference>
<dbReference type="Gene3D" id="2.70.98.10">
    <property type="match status" value="3"/>
</dbReference>
<keyword evidence="3" id="KW-0119">Carbohydrate metabolism</keyword>
<dbReference type="GO" id="GO:0033499">
    <property type="term" value="P:galactose catabolic process via UDP-galactose, Leloir pathway"/>
    <property type="evidence" value="ECO:0000318"/>
    <property type="project" value="GO_Central"/>
</dbReference>
<evidence type="ECO:0000313" key="5">
    <source>
        <dbReference type="Proteomes" id="UP000004994"/>
    </source>
</evidence>
<dbReference type="GO" id="GO:0004034">
    <property type="term" value="F:aldose 1-epimerase activity"/>
    <property type="evidence" value="ECO:0000318"/>
    <property type="project" value="GO_Central"/>
</dbReference>
<organism evidence="4">
    <name type="scientific">Solanum lycopersicum</name>
    <name type="common">Tomato</name>
    <name type="synonym">Lycopersicon esculentum</name>
    <dbReference type="NCBI Taxonomy" id="4081"/>
    <lineage>
        <taxon>Eukaryota</taxon>
        <taxon>Viridiplantae</taxon>
        <taxon>Streptophyta</taxon>
        <taxon>Embryophyta</taxon>
        <taxon>Tracheophyta</taxon>
        <taxon>Spermatophyta</taxon>
        <taxon>Magnoliopsida</taxon>
        <taxon>eudicotyledons</taxon>
        <taxon>Gunneridae</taxon>
        <taxon>Pentapetalae</taxon>
        <taxon>asterids</taxon>
        <taxon>lamiids</taxon>
        <taxon>Solanales</taxon>
        <taxon>Solanaceae</taxon>
        <taxon>Solanoideae</taxon>
        <taxon>Solaneae</taxon>
        <taxon>Solanum</taxon>
        <taxon>Solanum subgen. Lycopersicon</taxon>
    </lineage>
</organism>
<keyword evidence="5" id="KW-1185">Reference proteome</keyword>
<dbReference type="AlphaFoldDB" id="A0A3Q7F8V6"/>
<dbReference type="OMA" id="KQCTRYV"/>
<evidence type="ECO:0000256" key="3">
    <source>
        <dbReference type="ARBA" id="ARBA00023277"/>
    </source>
</evidence>
<dbReference type="InterPro" id="IPR011013">
    <property type="entry name" value="Gal_mutarotase_sf_dom"/>
</dbReference>
<accession>A0A3Q7F8V6</accession>
<evidence type="ECO:0000256" key="2">
    <source>
        <dbReference type="ARBA" id="ARBA00023235"/>
    </source>
</evidence>
<keyword evidence="2" id="KW-0413">Isomerase</keyword>
<reference evidence="4" key="2">
    <citation type="submission" date="2019-01" db="UniProtKB">
        <authorList>
            <consortium name="EnsemblPlants"/>
        </authorList>
    </citation>
    <scope>IDENTIFICATION</scope>
    <source>
        <strain evidence="4">cv. Heinz 1706</strain>
    </source>
</reference>
<dbReference type="Proteomes" id="UP000004994">
    <property type="component" value="Chromosome 2"/>
</dbReference>
<dbReference type="PANTHER" id="PTHR10091:SF31">
    <property type="entry name" value="ALDOSE 1-EPIMERASE"/>
    <property type="match status" value="1"/>
</dbReference>
<evidence type="ECO:0000313" key="4">
    <source>
        <dbReference type="EnsemblPlants" id="Solyc02g087790.2.1"/>
    </source>
</evidence>
<protein>
    <recommendedName>
        <fullName evidence="6">Aldose 1-epimerase</fullName>
    </recommendedName>
</protein>
<evidence type="ECO:0000256" key="1">
    <source>
        <dbReference type="ARBA" id="ARBA00006206"/>
    </source>
</evidence>
<sequence>MSIVVSKPEELIMSSKIISVLICLFIFHLLAAGSVAGCEIGVYEIKNGDFSVKITNYGARIISVFLPDKNGKIDDVVLGYYTVKEYINETRYFGALLGRVVNRISGAQFTLNGTLYKLVPNEGNNTIHGGPKGFSFVVWKVSEYVQDGPCPHITLTYHSTDGEEGFPGDVLVSVTYALKDPYKLSVEFKAKSLNKATPINLSHHPYWNLRGHNSGDVLSQVVQIYASHITPVDEQLIPTGEISPVKNTPYNFLKPRKVGSRIDEVQIGYDRNYVLDSNKKMKPVAIVYDKKSGRVMNIQATAPCVHFYTANWIINVKGKGGFVYQPRSALSLETQGYPDAVNHPNFPSTIVNPGKTYAHSVVYFLHQKIDLARIYELKKGDFAVKITDYGARIISVLLPDKNGKIDDVVLGYDTIDEYLNDTSYFGATVGRVANRIGGAQFTLNGTHYKLVPNEGKNMLHGGTKGFSKVVWKVSKYVRYGPSPYITLTYFSADGEEGFPGAVLASVTFALKDPYKLSVVFKAKALNKATPINLSHHPYWNIGGHTSGNILSNVIQIFGSHITLVDKELIPTGEIAPVKNTPYDFLKPHTVGSRIKKLQNGYDINYALDSSAKMKPVGRVYDKKSGRVMSVKASAPGVQFYTSNWDKSKKGKGGFMYPPHAALALETLVFPDAVNHPNFPSSIADQFGRQVFFCSHAGKIGDVVLGYDTIKEYKNDTSYFGAALGRFANRIGGAQFTLNGTHYKLVANEGVNMLHGGLKGFSKVVWKVSKYVQDGPSPYITLTYHSADGEEGFPGDVVVSVTYALKDHYKLSVVFKAKALNKATPINLSHHPYWNIGGHNSGDVLSQVVQIFASHITPLNTQHIPTGIISPVKNTPYDFLKPRKVGSRIDKIQNGYDINYALDSTEKMKHVAIVYDKKSGRVMDIKATAPGVQFYTANFVINTKGKGGYVYQPHSALCLETQGFPDAVNHPNFPSTIVTPGKSYVHSVLYTFSIKKY</sequence>